<name>A0A7S1V4Q9_9STRA</name>
<feature type="compositionally biased region" description="Polar residues" evidence="1">
    <location>
        <begin position="233"/>
        <end position="250"/>
    </location>
</feature>
<protein>
    <submittedName>
        <fullName evidence="2">Uncharacterized protein</fullName>
    </submittedName>
</protein>
<dbReference type="AlphaFoldDB" id="A0A7S1V4Q9"/>
<reference evidence="2" key="1">
    <citation type="submission" date="2021-01" db="EMBL/GenBank/DDBJ databases">
        <authorList>
            <person name="Corre E."/>
            <person name="Pelletier E."/>
            <person name="Niang G."/>
            <person name="Scheremetjew M."/>
            <person name="Finn R."/>
            <person name="Kale V."/>
            <person name="Holt S."/>
            <person name="Cochrane G."/>
            <person name="Meng A."/>
            <person name="Brown T."/>
            <person name="Cohen L."/>
        </authorList>
    </citation>
    <scope>NUCLEOTIDE SEQUENCE</scope>
    <source>
        <strain evidence="2">CCMP 410</strain>
    </source>
</reference>
<organism evidence="2">
    <name type="scientific">Grammatophora oceanica</name>
    <dbReference type="NCBI Taxonomy" id="210454"/>
    <lineage>
        <taxon>Eukaryota</taxon>
        <taxon>Sar</taxon>
        <taxon>Stramenopiles</taxon>
        <taxon>Ochrophyta</taxon>
        <taxon>Bacillariophyta</taxon>
        <taxon>Fragilariophyceae</taxon>
        <taxon>Fragilariophycidae</taxon>
        <taxon>Rhabdonematales</taxon>
        <taxon>Grammatophoraceae</taxon>
        <taxon>Grammatophora</taxon>
    </lineage>
</organism>
<evidence type="ECO:0000313" key="2">
    <source>
        <dbReference type="EMBL" id="CAD9287908.1"/>
    </source>
</evidence>
<dbReference type="EMBL" id="HBGK01029613">
    <property type="protein sequence ID" value="CAD9287908.1"/>
    <property type="molecule type" value="Transcribed_RNA"/>
</dbReference>
<gene>
    <name evidence="2" type="ORF">GOCE00092_LOCUS15433</name>
</gene>
<proteinExistence type="predicted"/>
<accession>A0A7S1V4Q9</accession>
<evidence type="ECO:0000256" key="1">
    <source>
        <dbReference type="SAM" id="MobiDB-lite"/>
    </source>
</evidence>
<feature type="region of interest" description="Disordered" evidence="1">
    <location>
        <begin position="220"/>
        <end position="250"/>
    </location>
</feature>
<sequence length="282" mass="32483">MMTLLSQFSTQALWSTISELDEDHSYAEYHAAVEEEQNKSIARLKVEILRTRLAREFERSKHEKLCESKGKKIESIRVRLEQHHQEYKSEVSVHRYVPHVKTIAAPSYIYLLQAKVLRDLHEFCIQDHQEMLMEQHSTSLIRATKRSMNAQAEERLCVERDILTAMMAVQQDTEDLKGMYKERLSVQRGLLMALRQRYSDNFERSPGIEDLLHKMTRLPTRNCSEDSDDKLTTDSGGSNGTMDTSITTEGTLSPTENVIVFVESQLPWSGSDLPSQKSIMCL</sequence>